<dbReference type="Pfam" id="PF12697">
    <property type="entry name" value="Abhydrolase_6"/>
    <property type="match status" value="1"/>
</dbReference>
<dbReference type="InterPro" id="IPR050266">
    <property type="entry name" value="AB_hydrolase_sf"/>
</dbReference>
<gene>
    <name evidence="2" type="ORF">A4R43_38015</name>
</gene>
<dbReference type="RefSeq" id="WP_113696602.1">
    <property type="nucleotide sequence ID" value="NZ_CP015163.1"/>
</dbReference>
<dbReference type="PANTHER" id="PTHR43798">
    <property type="entry name" value="MONOACYLGLYCEROL LIPASE"/>
    <property type="match status" value="1"/>
</dbReference>
<organism evidence="2 3">
    <name type="scientific">Amycolatopsis albispora</name>
    <dbReference type="NCBI Taxonomy" id="1804986"/>
    <lineage>
        <taxon>Bacteria</taxon>
        <taxon>Bacillati</taxon>
        <taxon>Actinomycetota</taxon>
        <taxon>Actinomycetes</taxon>
        <taxon>Pseudonocardiales</taxon>
        <taxon>Pseudonocardiaceae</taxon>
        <taxon>Amycolatopsis</taxon>
    </lineage>
</organism>
<proteinExistence type="predicted"/>
<dbReference type="PANTHER" id="PTHR43798:SF33">
    <property type="entry name" value="HYDROLASE, PUTATIVE (AFU_ORTHOLOGUE AFUA_2G14860)-RELATED"/>
    <property type="match status" value="1"/>
</dbReference>
<dbReference type="InterPro" id="IPR000073">
    <property type="entry name" value="AB_hydrolase_1"/>
</dbReference>
<dbReference type="InterPro" id="IPR029058">
    <property type="entry name" value="AB_hydrolase_fold"/>
</dbReference>
<dbReference type="KEGG" id="aab:A4R43_38015"/>
<dbReference type="GO" id="GO:0016020">
    <property type="term" value="C:membrane"/>
    <property type="evidence" value="ECO:0007669"/>
    <property type="project" value="TreeGrafter"/>
</dbReference>
<dbReference type="AlphaFoldDB" id="A0A344LHM3"/>
<dbReference type="Proteomes" id="UP000250434">
    <property type="component" value="Chromosome"/>
</dbReference>
<accession>A0A344LHM3</accession>
<dbReference type="GO" id="GO:0016787">
    <property type="term" value="F:hydrolase activity"/>
    <property type="evidence" value="ECO:0007669"/>
    <property type="project" value="UniProtKB-KW"/>
</dbReference>
<dbReference type="SUPFAM" id="SSF53474">
    <property type="entry name" value="alpha/beta-Hydrolases"/>
    <property type="match status" value="1"/>
</dbReference>
<reference evidence="2 3" key="1">
    <citation type="submission" date="2016-04" db="EMBL/GenBank/DDBJ databases">
        <title>Complete genome sequence and analysis of deep-sea sediment isolate, Amycolatopsis sp. WP1.</title>
        <authorList>
            <person name="Wang H."/>
            <person name="Chen S."/>
            <person name="Wu Q."/>
        </authorList>
    </citation>
    <scope>NUCLEOTIDE SEQUENCE [LARGE SCALE GENOMIC DNA]</scope>
    <source>
        <strain evidence="2 3">WP1</strain>
    </source>
</reference>
<evidence type="ECO:0000259" key="1">
    <source>
        <dbReference type="Pfam" id="PF12697"/>
    </source>
</evidence>
<evidence type="ECO:0000313" key="3">
    <source>
        <dbReference type="Proteomes" id="UP000250434"/>
    </source>
</evidence>
<sequence length="255" mass="26354">MTGELFVRRGGTGDRTLLLLHGLGATGEVWQGVTEALADQRPGEWNWVVPDLPGHGRSAAMPSYSFGGLTAEIAKSVSGDVTVLGHSLGGVLALTLASGWFGPSVSAVCGLGIKVRWSPDDLAKAAAVASKPARVFATREEAADRWLKVSGLVGLVPLEAVSAGVIPDGDGWRVALDQGAFGVGAPDMRGLLATADGRVVLAAGEHDPMCPADHLRELVPDPVVLPGLGHNAHVEDPAAVLGLLDHLREPADTNR</sequence>
<dbReference type="Gene3D" id="3.40.50.1820">
    <property type="entry name" value="alpha/beta hydrolase"/>
    <property type="match status" value="1"/>
</dbReference>
<evidence type="ECO:0000313" key="2">
    <source>
        <dbReference type="EMBL" id="AXB47547.1"/>
    </source>
</evidence>
<feature type="domain" description="AB hydrolase-1" evidence="1">
    <location>
        <begin position="17"/>
        <end position="241"/>
    </location>
</feature>
<dbReference type="OrthoDB" id="27092at2"/>
<protein>
    <submittedName>
        <fullName evidence="2">Alpha/beta hydrolase</fullName>
    </submittedName>
</protein>
<name>A0A344LHM3_9PSEU</name>
<keyword evidence="2" id="KW-0378">Hydrolase</keyword>
<dbReference type="EMBL" id="CP015163">
    <property type="protein sequence ID" value="AXB47547.1"/>
    <property type="molecule type" value="Genomic_DNA"/>
</dbReference>
<keyword evidence="3" id="KW-1185">Reference proteome</keyword>